<comment type="caution">
    <text evidence="4">The sequence shown here is derived from an EMBL/GenBank/DDBJ whole genome shotgun (WGS) entry which is preliminary data.</text>
</comment>
<reference evidence="5" key="1">
    <citation type="submission" date="2017-10" db="EMBL/GenBank/DDBJ databases">
        <title>Rapid genome shrinkage in a self-fertile nematode reveals novel sperm competition proteins.</title>
        <authorList>
            <person name="Yin D."/>
            <person name="Schwarz E.M."/>
            <person name="Thomas C.G."/>
            <person name="Felde R.L."/>
            <person name="Korf I.F."/>
            <person name="Cutter A.D."/>
            <person name="Schartner C.M."/>
            <person name="Ralston E.J."/>
            <person name="Meyer B.J."/>
            <person name="Haag E.S."/>
        </authorList>
    </citation>
    <scope>NUCLEOTIDE SEQUENCE [LARGE SCALE GENOMIC DNA]</scope>
    <source>
        <strain evidence="5">JU1422</strain>
    </source>
</reference>
<accession>A0A2G5VHW8</accession>
<feature type="compositionally biased region" description="Polar residues" evidence="1">
    <location>
        <begin position="57"/>
        <end position="69"/>
    </location>
</feature>
<evidence type="ECO:0000256" key="1">
    <source>
        <dbReference type="SAM" id="MobiDB-lite"/>
    </source>
</evidence>
<dbReference type="OrthoDB" id="5849227at2759"/>
<dbReference type="AlphaFoldDB" id="A0A2G5VHW8"/>
<dbReference type="EMBL" id="PDUG01000001">
    <property type="protein sequence ID" value="PIC51364.1"/>
    <property type="molecule type" value="Genomic_DNA"/>
</dbReference>
<evidence type="ECO:0000313" key="4">
    <source>
        <dbReference type="EMBL" id="PIC51364.1"/>
    </source>
</evidence>
<feature type="chain" id="PRO_5013626827" evidence="3">
    <location>
        <begin position="21"/>
        <end position="143"/>
    </location>
</feature>
<keyword evidence="3" id="KW-0732">Signal</keyword>
<protein>
    <submittedName>
        <fullName evidence="4">Uncharacterized protein</fullName>
    </submittedName>
</protein>
<proteinExistence type="predicted"/>
<feature type="region of interest" description="Disordered" evidence="1">
    <location>
        <begin position="34"/>
        <end position="98"/>
    </location>
</feature>
<evidence type="ECO:0000256" key="3">
    <source>
        <dbReference type="SAM" id="SignalP"/>
    </source>
</evidence>
<keyword evidence="2" id="KW-0812">Transmembrane</keyword>
<keyword evidence="2" id="KW-1133">Transmembrane helix</keyword>
<organism evidence="4 5">
    <name type="scientific">Caenorhabditis nigoni</name>
    <dbReference type="NCBI Taxonomy" id="1611254"/>
    <lineage>
        <taxon>Eukaryota</taxon>
        <taxon>Metazoa</taxon>
        <taxon>Ecdysozoa</taxon>
        <taxon>Nematoda</taxon>
        <taxon>Chromadorea</taxon>
        <taxon>Rhabditida</taxon>
        <taxon>Rhabditina</taxon>
        <taxon>Rhabditomorpha</taxon>
        <taxon>Rhabditoidea</taxon>
        <taxon>Rhabditidae</taxon>
        <taxon>Peloderinae</taxon>
        <taxon>Caenorhabditis</taxon>
    </lineage>
</organism>
<name>A0A2G5VHW8_9PELO</name>
<feature type="signal peptide" evidence="3">
    <location>
        <begin position="1"/>
        <end position="20"/>
    </location>
</feature>
<dbReference type="Proteomes" id="UP000230233">
    <property type="component" value="Chromosome I"/>
</dbReference>
<gene>
    <name evidence="4" type="primary">Cni-C50F2.7</name>
    <name evidence="4" type="synonym">Cnig_chr_I.g1901</name>
    <name evidence="4" type="ORF">B9Z55_001901</name>
</gene>
<evidence type="ECO:0000256" key="2">
    <source>
        <dbReference type="SAM" id="Phobius"/>
    </source>
</evidence>
<feature type="transmembrane region" description="Helical" evidence="2">
    <location>
        <begin position="101"/>
        <end position="124"/>
    </location>
</feature>
<sequence length="143" mass="15768">MRFHFLWFFAILATFTTSFADDSKSSSVEQLLSDDGNKTNITDATDGKETIEEQYDGDNSTSLTNGTEVPSTRSSASNPTSSIGPDTKTTTPKSKPRAPSFTVWSFFIGIFVAFLIIGLAVFAFKFFCQRRTPGNNVPYTAYQ</sequence>
<keyword evidence="2" id="KW-0472">Membrane</keyword>
<keyword evidence="5" id="KW-1185">Reference proteome</keyword>
<evidence type="ECO:0000313" key="5">
    <source>
        <dbReference type="Proteomes" id="UP000230233"/>
    </source>
</evidence>
<feature type="compositionally biased region" description="Low complexity" evidence="1">
    <location>
        <begin position="70"/>
        <end position="93"/>
    </location>
</feature>